<dbReference type="InterPro" id="IPR001810">
    <property type="entry name" value="F-box_dom"/>
</dbReference>
<feature type="domain" description="F-box" evidence="1">
    <location>
        <begin position="1"/>
        <end position="43"/>
    </location>
</feature>
<reference evidence="2" key="1">
    <citation type="journal article" date="2021" name="Nat. Commun.">
        <title>Genetic determinants of endophytism in the Arabidopsis root mycobiome.</title>
        <authorList>
            <person name="Mesny F."/>
            <person name="Miyauchi S."/>
            <person name="Thiergart T."/>
            <person name="Pickel B."/>
            <person name="Atanasova L."/>
            <person name="Karlsson M."/>
            <person name="Huettel B."/>
            <person name="Barry K.W."/>
            <person name="Haridas S."/>
            <person name="Chen C."/>
            <person name="Bauer D."/>
            <person name="Andreopoulos W."/>
            <person name="Pangilinan J."/>
            <person name="LaButti K."/>
            <person name="Riley R."/>
            <person name="Lipzen A."/>
            <person name="Clum A."/>
            <person name="Drula E."/>
            <person name="Henrissat B."/>
            <person name="Kohler A."/>
            <person name="Grigoriev I.V."/>
            <person name="Martin F.M."/>
            <person name="Hacquard S."/>
        </authorList>
    </citation>
    <scope>NUCLEOTIDE SEQUENCE</scope>
    <source>
        <strain evidence="2">MPI-CAGE-AT-0021</strain>
    </source>
</reference>
<dbReference type="SUPFAM" id="SSF52047">
    <property type="entry name" value="RNI-like"/>
    <property type="match status" value="1"/>
</dbReference>
<dbReference type="AlphaFoldDB" id="A0A9P9DBG0"/>
<dbReference type="Proteomes" id="UP000717696">
    <property type="component" value="Unassembled WGS sequence"/>
</dbReference>
<gene>
    <name evidence="2" type="ORF">B0J13DRAFT_613451</name>
</gene>
<comment type="caution">
    <text evidence="2">The sequence shown here is derived from an EMBL/GenBank/DDBJ whole genome shotgun (WGS) entry which is preliminary data.</text>
</comment>
<dbReference type="Gene3D" id="3.80.10.10">
    <property type="entry name" value="Ribonuclease Inhibitor"/>
    <property type="match status" value="1"/>
</dbReference>
<keyword evidence="3" id="KW-1185">Reference proteome</keyword>
<evidence type="ECO:0000313" key="3">
    <source>
        <dbReference type="Proteomes" id="UP000717696"/>
    </source>
</evidence>
<evidence type="ECO:0000259" key="1">
    <source>
        <dbReference type="PROSITE" id="PS50181"/>
    </source>
</evidence>
<evidence type="ECO:0000313" key="2">
    <source>
        <dbReference type="EMBL" id="KAH7115766.1"/>
    </source>
</evidence>
<dbReference type="PROSITE" id="PS50181">
    <property type="entry name" value="FBOX"/>
    <property type="match status" value="1"/>
</dbReference>
<organism evidence="2 3">
    <name type="scientific">Dactylonectria estremocensis</name>
    <dbReference type="NCBI Taxonomy" id="1079267"/>
    <lineage>
        <taxon>Eukaryota</taxon>
        <taxon>Fungi</taxon>
        <taxon>Dikarya</taxon>
        <taxon>Ascomycota</taxon>
        <taxon>Pezizomycotina</taxon>
        <taxon>Sordariomycetes</taxon>
        <taxon>Hypocreomycetidae</taxon>
        <taxon>Hypocreales</taxon>
        <taxon>Nectriaceae</taxon>
        <taxon>Dactylonectria</taxon>
    </lineage>
</organism>
<dbReference type="OrthoDB" id="5068910at2759"/>
<dbReference type="InterPro" id="IPR032675">
    <property type="entry name" value="LRR_dom_sf"/>
</dbReference>
<accession>A0A9P9DBG0</accession>
<dbReference type="EMBL" id="JAGMUU010000037">
    <property type="protein sequence ID" value="KAH7115766.1"/>
    <property type="molecule type" value="Genomic_DNA"/>
</dbReference>
<proteinExistence type="predicted"/>
<protein>
    <recommendedName>
        <fullName evidence="1">F-box domain-containing protein</fullName>
    </recommendedName>
</protein>
<name>A0A9P9DBG0_9HYPO</name>
<sequence length="380" mass="43341">MQFLPPELQQLVIEKLSLGDMNSVSQCSRYYYSLVTPLLYKQLALRFRAGVPDRGTKSMLRVLSHRTCFHALIRHIRVISDGTRSWPDGHSDMLSIVLSPILAQTTNITTFSTSVSWEYTDHCFRDLKELESLRVQSSIEFSWVAWHLSKCKSLQRLRLGVSPYLPMITPHGLSPYLNLARVKDLSLQCVDLRMVKPSFGAFRNLELNLCPGTDQFLQQLEGHNELKSFRLAGHVSDSTLSTFLGKLSRSCRLEELALRIGNCSNNVNIALIRSHFQSIKLLVLDYRREITDPRSSKKFHFHQVQALLNKCPHLEFLGLPVEFRDAQGRRGRRKDIMTTGAGRGNMPSAATSSWVVWMSHNRKTNGSAWICTHDEELKSL</sequence>